<feature type="transmembrane region" description="Helical" evidence="1">
    <location>
        <begin position="183"/>
        <end position="200"/>
    </location>
</feature>
<feature type="transmembrane region" description="Helical" evidence="1">
    <location>
        <begin position="67"/>
        <end position="91"/>
    </location>
</feature>
<comment type="caution">
    <text evidence="3">The sequence shown here is derived from an EMBL/GenBank/DDBJ whole genome shotgun (WGS) entry which is preliminary data.</text>
</comment>
<feature type="transmembrane region" description="Helical" evidence="1">
    <location>
        <begin position="270"/>
        <end position="289"/>
    </location>
</feature>
<dbReference type="Pfam" id="PF02517">
    <property type="entry name" value="Rce1-like"/>
    <property type="match status" value="1"/>
</dbReference>
<protein>
    <submittedName>
        <fullName evidence="3">CPBP family intramembrane metalloprotease domain-containing protein</fullName>
    </submittedName>
</protein>
<reference evidence="3 4" key="1">
    <citation type="submission" date="2018-05" db="EMBL/GenBank/DDBJ databases">
        <title>Polaribacter aquimarinus sp. nov., isolated from sediment in a sediment of sea.</title>
        <authorList>
            <person name="Lu D."/>
        </authorList>
    </citation>
    <scope>NUCLEOTIDE SEQUENCE [LARGE SCALE GENOMIC DNA]</scope>
    <source>
        <strain evidence="3 4">ZY113</strain>
    </source>
</reference>
<dbReference type="Proteomes" id="UP000245670">
    <property type="component" value="Unassembled WGS sequence"/>
</dbReference>
<dbReference type="GO" id="GO:0006508">
    <property type="term" value="P:proteolysis"/>
    <property type="evidence" value="ECO:0007669"/>
    <property type="project" value="UniProtKB-KW"/>
</dbReference>
<sequence>MNYIQQVYKGKNEWYHWVITILLVLFGWQVIGVVPLTLAAYKNSDGFDDFVKAAENSFMSTGMNSNLLLFLMILMFFVGLIFLFIGVKYIHKRTVTSLITSREQIDWKRFRFGFLSWGFIAVLSIIIGILLAPENYTWNFDTVPFFILVAISFLFLPFQTSFEELLFRGYFMQGLGVLTKNRWFPLIFTSVVFGLLHGANPEVEKLGYIAMVFYIGTGFFYGITTLMDEGTELALGLHAANNIVAAFFVTTDWTVFQTDALYIDTSEPSVGWEMFFPVLVLYPLMLLLFSKKYHWDNWLVKLTGNINKPSSLNENYNILEDIGTK</sequence>
<dbReference type="AlphaFoldDB" id="A0A2U2JAA9"/>
<feature type="domain" description="CAAX prenyl protease 2/Lysostaphin resistance protein A-like" evidence="2">
    <location>
        <begin position="148"/>
        <end position="244"/>
    </location>
</feature>
<evidence type="ECO:0000259" key="2">
    <source>
        <dbReference type="Pfam" id="PF02517"/>
    </source>
</evidence>
<dbReference type="GO" id="GO:0008237">
    <property type="term" value="F:metallopeptidase activity"/>
    <property type="evidence" value="ECO:0007669"/>
    <property type="project" value="UniProtKB-KW"/>
</dbReference>
<evidence type="ECO:0000313" key="3">
    <source>
        <dbReference type="EMBL" id="PWG05270.1"/>
    </source>
</evidence>
<keyword evidence="3" id="KW-0378">Hydrolase</keyword>
<evidence type="ECO:0000256" key="1">
    <source>
        <dbReference type="SAM" id="Phobius"/>
    </source>
</evidence>
<keyword evidence="4" id="KW-1185">Reference proteome</keyword>
<dbReference type="GO" id="GO:0080120">
    <property type="term" value="P:CAAX-box protein maturation"/>
    <property type="evidence" value="ECO:0007669"/>
    <property type="project" value="UniProtKB-ARBA"/>
</dbReference>
<feature type="transmembrane region" description="Helical" evidence="1">
    <location>
        <begin position="143"/>
        <end position="162"/>
    </location>
</feature>
<keyword evidence="1" id="KW-0812">Transmembrane</keyword>
<keyword evidence="1" id="KW-0472">Membrane</keyword>
<evidence type="ECO:0000313" key="4">
    <source>
        <dbReference type="Proteomes" id="UP000245670"/>
    </source>
</evidence>
<dbReference type="PANTHER" id="PTHR39430">
    <property type="entry name" value="MEMBRANE-ASSOCIATED PROTEASE-RELATED"/>
    <property type="match status" value="1"/>
</dbReference>
<feature type="transmembrane region" description="Helical" evidence="1">
    <location>
        <begin position="206"/>
        <end position="226"/>
    </location>
</feature>
<dbReference type="RefSeq" id="WP_109404814.1">
    <property type="nucleotide sequence ID" value="NZ_QFFG01000003.1"/>
</dbReference>
<feature type="transmembrane region" description="Helical" evidence="1">
    <location>
        <begin position="112"/>
        <end position="131"/>
    </location>
</feature>
<dbReference type="GO" id="GO:0004175">
    <property type="term" value="F:endopeptidase activity"/>
    <property type="evidence" value="ECO:0007669"/>
    <property type="project" value="UniProtKB-ARBA"/>
</dbReference>
<keyword evidence="1" id="KW-1133">Transmembrane helix</keyword>
<dbReference type="EMBL" id="QFFG01000003">
    <property type="protein sequence ID" value="PWG05270.1"/>
    <property type="molecule type" value="Genomic_DNA"/>
</dbReference>
<dbReference type="InterPro" id="IPR003675">
    <property type="entry name" value="Rce1/LyrA-like_dom"/>
</dbReference>
<keyword evidence="3" id="KW-0645">Protease</keyword>
<feature type="transmembrane region" description="Helical" evidence="1">
    <location>
        <begin position="14"/>
        <end position="41"/>
    </location>
</feature>
<gene>
    <name evidence="3" type="ORF">DIS07_08515</name>
</gene>
<proteinExistence type="predicted"/>
<keyword evidence="3" id="KW-0482">Metalloprotease</keyword>
<dbReference type="OrthoDB" id="2806188at2"/>
<accession>A0A2U2JAA9</accession>
<dbReference type="PANTHER" id="PTHR39430:SF1">
    <property type="entry name" value="PROTEASE"/>
    <property type="match status" value="1"/>
</dbReference>
<feature type="transmembrane region" description="Helical" evidence="1">
    <location>
        <begin position="233"/>
        <end position="250"/>
    </location>
</feature>
<organism evidence="3 4">
    <name type="scientific">Polaribacter aquimarinus</name>
    <dbReference type="NCBI Taxonomy" id="2100726"/>
    <lineage>
        <taxon>Bacteria</taxon>
        <taxon>Pseudomonadati</taxon>
        <taxon>Bacteroidota</taxon>
        <taxon>Flavobacteriia</taxon>
        <taxon>Flavobacteriales</taxon>
        <taxon>Flavobacteriaceae</taxon>
    </lineage>
</organism>
<name>A0A2U2JAA9_9FLAO</name>